<keyword evidence="4" id="KW-1185">Reference proteome</keyword>
<dbReference type="InterPro" id="IPR036908">
    <property type="entry name" value="RlpA-like_sf"/>
</dbReference>
<name>A0A316W7R0_9BASI</name>
<sequence length="95" mass="9957">TYYLQKGVAGACGKVNSEEALIIALPSAMYAGGKHCGRKVKITRKGGKGQTVTATVADECPTCTTSTSLDLSKGAFAKIATKEEGQVDIEWNFAN</sequence>
<dbReference type="Gene3D" id="2.40.40.10">
    <property type="entry name" value="RlpA-like domain"/>
    <property type="match status" value="1"/>
</dbReference>
<evidence type="ECO:0000313" key="4">
    <source>
        <dbReference type="Proteomes" id="UP000245783"/>
    </source>
</evidence>
<dbReference type="CDD" id="cd22191">
    <property type="entry name" value="DPBB_RlpA_EXP_N-like"/>
    <property type="match status" value="1"/>
</dbReference>
<dbReference type="EMBL" id="KZ819353">
    <property type="protein sequence ID" value="PWN45956.1"/>
    <property type="molecule type" value="Genomic_DNA"/>
</dbReference>
<evidence type="ECO:0000256" key="1">
    <source>
        <dbReference type="ARBA" id="ARBA00022729"/>
    </source>
</evidence>
<feature type="non-terminal residue" evidence="3">
    <location>
        <position position="1"/>
    </location>
</feature>
<dbReference type="GeneID" id="37033482"/>
<dbReference type="InterPro" id="IPR009009">
    <property type="entry name" value="RlpA-like_DPBB"/>
</dbReference>
<dbReference type="InParanoid" id="A0A316W7R0"/>
<accession>A0A316W7R0</accession>
<feature type="domain" description="RlpA-like protein double-psi beta-barrel" evidence="2">
    <location>
        <begin position="29"/>
        <end position="90"/>
    </location>
</feature>
<dbReference type="InterPro" id="IPR051477">
    <property type="entry name" value="Expansin_CellWall"/>
</dbReference>
<dbReference type="PANTHER" id="PTHR31836:SF24">
    <property type="entry name" value="RLPA-LIKE PROTEIN DOUBLE-PSI BETA-BARREL DOMAIN-CONTAINING PROTEIN"/>
    <property type="match status" value="1"/>
</dbReference>
<protein>
    <submittedName>
        <fullName evidence="3">Barwin-like endoglucanase</fullName>
    </submittedName>
</protein>
<reference evidence="3 4" key="1">
    <citation type="journal article" date="2018" name="Mol. Biol. Evol.">
        <title>Broad Genomic Sampling Reveals a Smut Pathogenic Ancestry of the Fungal Clade Ustilaginomycotina.</title>
        <authorList>
            <person name="Kijpornyongpan T."/>
            <person name="Mondo S.J."/>
            <person name="Barry K."/>
            <person name="Sandor L."/>
            <person name="Lee J."/>
            <person name="Lipzen A."/>
            <person name="Pangilinan J."/>
            <person name="LaButti K."/>
            <person name="Hainaut M."/>
            <person name="Henrissat B."/>
            <person name="Grigoriev I.V."/>
            <person name="Spatafora J.W."/>
            <person name="Aime M.C."/>
        </authorList>
    </citation>
    <scope>NUCLEOTIDE SEQUENCE [LARGE SCALE GENOMIC DNA]</scope>
    <source>
        <strain evidence="3 4">MCA 4658</strain>
    </source>
</reference>
<proteinExistence type="predicted"/>
<dbReference type="AlphaFoldDB" id="A0A316W7R0"/>
<dbReference type="RefSeq" id="XP_025373116.1">
    <property type="nucleotide sequence ID" value="XM_025511612.1"/>
</dbReference>
<dbReference type="STRING" id="1522189.A0A316W7R0"/>
<dbReference type="SUPFAM" id="SSF50685">
    <property type="entry name" value="Barwin-like endoglucanases"/>
    <property type="match status" value="1"/>
</dbReference>
<dbReference type="OrthoDB" id="623670at2759"/>
<dbReference type="Proteomes" id="UP000245783">
    <property type="component" value="Unassembled WGS sequence"/>
</dbReference>
<dbReference type="Pfam" id="PF03330">
    <property type="entry name" value="DPBB_1"/>
    <property type="match status" value="1"/>
</dbReference>
<evidence type="ECO:0000313" key="3">
    <source>
        <dbReference type="EMBL" id="PWN45956.1"/>
    </source>
</evidence>
<organism evidence="3 4">
    <name type="scientific">Ceraceosorus guamensis</name>
    <dbReference type="NCBI Taxonomy" id="1522189"/>
    <lineage>
        <taxon>Eukaryota</taxon>
        <taxon>Fungi</taxon>
        <taxon>Dikarya</taxon>
        <taxon>Basidiomycota</taxon>
        <taxon>Ustilaginomycotina</taxon>
        <taxon>Exobasidiomycetes</taxon>
        <taxon>Ceraceosorales</taxon>
        <taxon>Ceraceosoraceae</taxon>
        <taxon>Ceraceosorus</taxon>
    </lineage>
</organism>
<gene>
    <name evidence="3" type="ORF">IE81DRAFT_284994</name>
</gene>
<evidence type="ECO:0000259" key="2">
    <source>
        <dbReference type="Pfam" id="PF03330"/>
    </source>
</evidence>
<keyword evidence="1" id="KW-0732">Signal</keyword>
<dbReference type="PANTHER" id="PTHR31836">
    <property type="match status" value="1"/>
</dbReference>